<evidence type="ECO:0000313" key="3">
    <source>
        <dbReference type="Proteomes" id="UP001528823"/>
    </source>
</evidence>
<dbReference type="Gene3D" id="2.40.10.220">
    <property type="entry name" value="predicted glycosyltransferase like domains"/>
    <property type="match status" value="1"/>
</dbReference>
<dbReference type="Proteomes" id="UP001528823">
    <property type="component" value="Unassembled WGS sequence"/>
</dbReference>
<evidence type="ECO:0000259" key="1">
    <source>
        <dbReference type="Pfam" id="PF07238"/>
    </source>
</evidence>
<gene>
    <name evidence="2" type="ORF">ORQ98_22285</name>
</gene>
<sequence length="118" mass="13801">MNIEELLEDDSEQKRRYPRRPIKWKALIKDTSQDKVVPATTVNVSAQGALLQSIFCFKKLQLLPIMIKVNYQGNKLTIYAKAEVRHIIIRTYDFQLGLQFKDIQKDDQQFLSRFAEGI</sequence>
<organism evidence="2 3">
    <name type="scientific">Spartinivicinus poritis</name>
    <dbReference type="NCBI Taxonomy" id="2994640"/>
    <lineage>
        <taxon>Bacteria</taxon>
        <taxon>Pseudomonadati</taxon>
        <taxon>Pseudomonadota</taxon>
        <taxon>Gammaproteobacteria</taxon>
        <taxon>Oceanospirillales</taxon>
        <taxon>Zooshikellaceae</taxon>
        <taxon>Spartinivicinus</taxon>
    </lineage>
</organism>
<dbReference type="Pfam" id="PF07238">
    <property type="entry name" value="PilZ"/>
    <property type="match status" value="1"/>
</dbReference>
<evidence type="ECO:0000313" key="2">
    <source>
        <dbReference type="EMBL" id="MDE1464697.1"/>
    </source>
</evidence>
<reference evidence="2 3" key="1">
    <citation type="submission" date="2022-11" db="EMBL/GenBank/DDBJ databases">
        <title>Spartinivicinus poritis sp. nov., isolated from scleractinian coral Porites lutea.</title>
        <authorList>
            <person name="Zhang G."/>
            <person name="Cai L."/>
            <person name="Wei Q."/>
        </authorList>
    </citation>
    <scope>NUCLEOTIDE SEQUENCE [LARGE SCALE GENOMIC DNA]</scope>
    <source>
        <strain evidence="2 3">A2-2</strain>
    </source>
</reference>
<dbReference type="RefSeq" id="WP_274691023.1">
    <property type="nucleotide sequence ID" value="NZ_JAPMOU010000040.1"/>
</dbReference>
<feature type="domain" description="PilZ" evidence="1">
    <location>
        <begin position="13"/>
        <end position="115"/>
    </location>
</feature>
<comment type="caution">
    <text evidence="2">The sequence shown here is derived from an EMBL/GenBank/DDBJ whole genome shotgun (WGS) entry which is preliminary data.</text>
</comment>
<proteinExistence type="predicted"/>
<keyword evidence="3" id="KW-1185">Reference proteome</keyword>
<protein>
    <submittedName>
        <fullName evidence="2">PilZ domain-containing protein</fullName>
    </submittedName>
</protein>
<dbReference type="EMBL" id="JAPMOU010000040">
    <property type="protein sequence ID" value="MDE1464697.1"/>
    <property type="molecule type" value="Genomic_DNA"/>
</dbReference>
<dbReference type="InterPro" id="IPR009875">
    <property type="entry name" value="PilZ_domain"/>
</dbReference>
<dbReference type="SUPFAM" id="SSF141371">
    <property type="entry name" value="PilZ domain-like"/>
    <property type="match status" value="1"/>
</dbReference>
<name>A0ABT5UGT1_9GAMM</name>
<accession>A0ABT5UGT1</accession>